<dbReference type="Proteomes" id="UP000076761">
    <property type="component" value="Unassembled WGS sequence"/>
</dbReference>
<dbReference type="SUPFAM" id="SSF81383">
    <property type="entry name" value="F-box domain"/>
    <property type="match status" value="1"/>
</dbReference>
<dbReference type="STRING" id="1314782.A0A165VTK2"/>
<dbReference type="PROSITE" id="PS50181">
    <property type="entry name" value="FBOX"/>
    <property type="match status" value="1"/>
</dbReference>
<keyword evidence="3" id="KW-1185">Reference proteome</keyword>
<name>A0A165VTK2_9AGAM</name>
<evidence type="ECO:0000313" key="2">
    <source>
        <dbReference type="EMBL" id="KZT30163.1"/>
    </source>
</evidence>
<accession>A0A165VTK2</accession>
<gene>
    <name evidence="2" type="ORF">NEOLEDRAFT_1238290</name>
</gene>
<dbReference type="AlphaFoldDB" id="A0A165VTK2"/>
<dbReference type="OrthoDB" id="2745718at2759"/>
<dbReference type="EMBL" id="KV425552">
    <property type="protein sequence ID" value="KZT30163.1"/>
    <property type="molecule type" value="Genomic_DNA"/>
</dbReference>
<dbReference type="InterPro" id="IPR001810">
    <property type="entry name" value="F-box_dom"/>
</dbReference>
<reference evidence="2 3" key="1">
    <citation type="journal article" date="2016" name="Mol. Biol. Evol.">
        <title>Comparative Genomics of Early-Diverging Mushroom-Forming Fungi Provides Insights into the Origins of Lignocellulose Decay Capabilities.</title>
        <authorList>
            <person name="Nagy L.G."/>
            <person name="Riley R."/>
            <person name="Tritt A."/>
            <person name="Adam C."/>
            <person name="Daum C."/>
            <person name="Floudas D."/>
            <person name="Sun H."/>
            <person name="Yadav J.S."/>
            <person name="Pangilinan J."/>
            <person name="Larsson K.H."/>
            <person name="Matsuura K."/>
            <person name="Barry K."/>
            <person name="Labutti K."/>
            <person name="Kuo R."/>
            <person name="Ohm R.A."/>
            <person name="Bhattacharya S.S."/>
            <person name="Shirouzu T."/>
            <person name="Yoshinaga Y."/>
            <person name="Martin F.M."/>
            <person name="Grigoriev I.V."/>
            <person name="Hibbett D.S."/>
        </authorList>
    </citation>
    <scope>NUCLEOTIDE SEQUENCE [LARGE SCALE GENOMIC DNA]</scope>
    <source>
        <strain evidence="2 3">HHB14362 ss-1</strain>
    </source>
</reference>
<dbReference type="InParanoid" id="A0A165VTK2"/>
<sequence length="636" mass="70871">MSVGLGMSEVSDTLFKILDFPPELVILILRNLDCRSILQCAVTCKFLRSLTQTAEIRYLLELAYDGLIAHPSASSSANNNVHDCLAALRSRREAFKYLQWKTVSNIPIPGPCQAYELVGGVFAKSMHSGTGVVPGSQHFLFSWLPTSKGPVEAPNGGGEKSAGFDFSRSGSDRSTIVRNDIGIPTRDFAIDPTQDLIALIEHDDGPTMTSPHAIVQIHLRTLSTNVPHPGTTCPVFRHVTPFRIAGNAFIQIVDDIIGLFFWAEGPGLLIWSWKDGRVCVYQTEPDLSPSAWDFAFLSSRAYMITYTGHPGSIELFTFTTETQAVWGPVLTDSAAGLNSYFAEEARAIENRTSALYTGPRKVVMLLLPPLQQTVPLINFATHTGPYLANPPQTSAPFYTDTYEQRMHVMTLRYQVDNRVFRYTMYVHNKTFLDLIRKKDGERQEMGKAKRVLEWSEWGRENTRMVACHLDFHWLRYVYGTRVVCTPERVTDAQVPGMGVLQRVKVFDFNLRPYLPRPAYLRDEEDSPIGTESASIPLSSVPMDVDSDSDASALNGDVVETSLVLEPSQIVCDPVFKEPVETMLPYRAVSRVMRVPVGGRGSWWGFSGFMLDEERLIGLKSTALSEGDMGEITVFTL</sequence>
<proteinExistence type="predicted"/>
<feature type="domain" description="F-box" evidence="1">
    <location>
        <begin position="14"/>
        <end position="67"/>
    </location>
</feature>
<evidence type="ECO:0000313" key="3">
    <source>
        <dbReference type="Proteomes" id="UP000076761"/>
    </source>
</evidence>
<dbReference type="Gene3D" id="1.20.1280.50">
    <property type="match status" value="1"/>
</dbReference>
<dbReference type="InterPro" id="IPR036047">
    <property type="entry name" value="F-box-like_dom_sf"/>
</dbReference>
<evidence type="ECO:0000259" key="1">
    <source>
        <dbReference type="PROSITE" id="PS50181"/>
    </source>
</evidence>
<dbReference type="CDD" id="cd09917">
    <property type="entry name" value="F-box_SF"/>
    <property type="match status" value="1"/>
</dbReference>
<protein>
    <recommendedName>
        <fullName evidence="1">F-box domain-containing protein</fullName>
    </recommendedName>
</protein>
<dbReference type="Pfam" id="PF00646">
    <property type="entry name" value="F-box"/>
    <property type="match status" value="1"/>
</dbReference>
<organism evidence="2 3">
    <name type="scientific">Neolentinus lepideus HHB14362 ss-1</name>
    <dbReference type="NCBI Taxonomy" id="1314782"/>
    <lineage>
        <taxon>Eukaryota</taxon>
        <taxon>Fungi</taxon>
        <taxon>Dikarya</taxon>
        <taxon>Basidiomycota</taxon>
        <taxon>Agaricomycotina</taxon>
        <taxon>Agaricomycetes</taxon>
        <taxon>Gloeophyllales</taxon>
        <taxon>Gloeophyllaceae</taxon>
        <taxon>Neolentinus</taxon>
    </lineage>
</organism>